<organism evidence="2 3">
    <name type="scientific">Paenibacillus sambharensis</name>
    <dbReference type="NCBI Taxonomy" id="1803190"/>
    <lineage>
        <taxon>Bacteria</taxon>
        <taxon>Bacillati</taxon>
        <taxon>Bacillota</taxon>
        <taxon>Bacilli</taxon>
        <taxon>Bacillales</taxon>
        <taxon>Paenibacillaceae</taxon>
        <taxon>Paenibacillus</taxon>
    </lineage>
</organism>
<name>A0A2W1LNZ3_9BACL</name>
<comment type="caution">
    <text evidence="2">The sequence shown here is derived from an EMBL/GenBank/DDBJ whole genome shotgun (WGS) entry which is preliminary data.</text>
</comment>
<dbReference type="AlphaFoldDB" id="A0A2W1LNZ3"/>
<evidence type="ECO:0000313" key="3">
    <source>
        <dbReference type="Proteomes" id="UP000249522"/>
    </source>
</evidence>
<dbReference type="EMBL" id="QKRB01000041">
    <property type="protein sequence ID" value="PZD96234.1"/>
    <property type="molecule type" value="Genomic_DNA"/>
</dbReference>
<dbReference type="OrthoDB" id="9798476at2"/>
<dbReference type="PANTHER" id="PTHR39158:SF1">
    <property type="entry name" value="DNAJ HOMOLOG SUBFAMILY C MEMBER 28"/>
    <property type="match status" value="1"/>
</dbReference>
<proteinExistence type="predicted"/>
<keyword evidence="3" id="KW-1185">Reference proteome</keyword>
<dbReference type="Proteomes" id="UP000249522">
    <property type="component" value="Unassembled WGS sequence"/>
</dbReference>
<feature type="domain" description="DnaJ homologue subfamily C member 28 conserved" evidence="1">
    <location>
        <begin position="7"/>
        <end position="74"/>
    </location>
</feature>
<evidence type="ECO:0000313" key="2">
    <source>
        <dbReference type="EMBL" id="PZD96234.1"/>
    </source>
</evidence>
<protein>
    <submittedName>
        <fullName evidence="2">DUF1992 domain-containing protein</fullName>
    </submittedName>
</protein>
<gene>
    <name evidence="2" type="ORF">DNH61_08485</name>
</gene>
<sequence>MEYMRRMAEEKIREAIERGELKNLPGEGKPLKLDDLSHVPEELRSGYIMLKNAGIVPEEVQLAKEMVTLQDMIRMGTSEAGKEELRRQLTEKQLRYRLLMEQRGFTDSGAFGQYKEQVKRQLEGESRDVSRDHND</sequence>
<dbReference type="Pfam" id="PF09350">
    <property type="entry name" value="DJC28_CD"/>
    <property type="match status" value="1"/>
</dbReference>
<dbReference type="RefSeq" id="WP_111146232.1">
    <property type="nucleotide sequence ID" value="NZ_QKRB01000041.1"/>
</dbReference>
<dbReference type="InterPro" id="IPR052573">
    <property type="entry name" value="DnaJ_C_subfamily_28"/>
</dbReference>
<dbReference type="PANTHER" id="PTHR39158">
    <property type="entry name" value="OS08G0560600 PROTEIN"/>
    <property type="match status" value="1"/>
</dbReference>
<dbReference type="InterPro" id="IPR018961">
    <property type="entry name" value="DnaJ_homolog_subfam-C_membr-28"/>
</dbReference>
<reference evidence="2 3" key="1">
    <citation type="submission" date="2018-06" db="EMBL/GenBank/DDBJ databases">
        <title>Paenibacillus imtechensis sp. nov.</title>
        <authorList>
            <person name="Pinnaka A.K."/>
            <person name="Singh H."/>
            <person name="Kaur M."/>
        </authorList>
    </citation>
    <scope>NUCLEOTIDE SEQUENCE [LARGE SCALE GENOMIC DNA]</scope>
    <source>
        <strain evidence="2 3">SMB1</strain>
    </source>
</reference>
<evidence type="ECO:0000259" key="1">
    <source>
        <dbReference type="Pfam" id="PF09350"/>
    </source>
</evidence>
<accession>A0A2W1LNZ3</accession>